<reference evidence="3" key="1">
    <citation type="submission" date="2025-08" db="UniProtKB">
        <authorList>
            <consortium name="RefSeq"/>
        </authorList>
    </citation>
    <scope>IDENTIFICATION</scope>
</reference>
<sequence>MEAGKEQEFALVLLSRSLPASSLFVCVGEPLTQCPFLLALALSKAQEAPYILGPLACCIASLLSMPADRDILCKAFLVGRTLRATIPPLDPGRHSVTITNSQGETYFVQVGGLPGNSTENSETQSLPLVVVAYPPSRKQPRLCYSAKGMRRRPNRDDDASWSFEGPFSGAGACGPYTPAELEEFVAATERQMWGPNKPVVPFSNALRSDVKKGKKAQSFDDRLRKCLQMAYGQRTALTRPAESVPSFVPDDLSECRIPLAFKASLYASCQPSTRMAIASFHSQMFEFMPFGVVSAHIFMKSHPSDKITIFAFTITPPDSKSKLPHCLFVSASYPAMWGPLSLDVVLVDHFSWHYSTPPLFSPLSICPLCSLSLSLNFTAVSDSNAVAYYPSVVSAFSGRTVPVCSEPPNVASLDRFEASERLCADTRHWRHVDTSVPRKNAEAAAYVFGTSGDSQCPVPQSLRYSKHPHKEYPEGIEIAPYVFLYFEPWPVADLPIPEPKLPKMKSEGVHGQSPAPKSVPGGTATVKPLGTTAADDCAADEGPYFSVTLCVGKYIFSSVIGVHRRVLSAIFNDWLKEVPHKKEAEQQLVRMKLKDVVKPILNGASLAGKAF</sequence>
<feature type="region of interest" description="Disordered" evidence="1">
    <location>
        <begin position="502"/>
        <end position="526"/>
    </location>
</feature>
<evidence type="ECO:0000313" key="2">
    <source>
        <dbReference type="Proteomes" id="UP000515125"/>
    </source>
</evidence>
<dbReference type="AlphaFoldDB" id="A0A6P6RUR3"/>
<gene>
    <name evidence="3" type="primary">LOC34618393</name>
</gene>
<name>A0A6P6RUR3_9EIME</name>
<organism evidence="2 3">
    <name type="scientific">Cyclospora cayetanensis</name>
    <dbReference type="NCBI Taxonomy" id="88456"/>
    <lineage>
        <taxon>Eukaryota</taxon>
        <taxon>Sar</taxon>
        <taxon>Alveolata</taxon>
        <taxon>Apicomplexa</taxon>
        <taxon>Conoidasida</taxon>
        <taxon>Coccidia</taxon>
        <taxon>Eucoccidiorida</taxon>
        <taxon>Eimeriorina</taxon>
        <taxon>Eimeriidae</taxon>
        <taxon>Cyclospora</taxon>
    </lineage>
</organism>
<accession>A0A6P6RUR3</accession>
<dbReference type="Proteomes" id="UP000515125">
    <property type="component" value="Unplaced"/>
</dbReference>
<evidence type="ECO:0000313" key="3">
    <source>
        <dbReference type="RefSeq" id="XP_026191239.1"/>
    </source>
</evidence>
<evidence type="ECO:0000256" key="1">
    <source>
        <dbReference type="SAM" id="MobiDB-lite"/>
    </source>
</evidence>
<dbReference type="RefSeq" id="XP_026191239.1">
    <property type="nucleotide sequence ID" value="XM_026335454.1"/>
</dbReference>
<protein>
    <submittedName>
        <fullName evidence="3">Uncharacterized protein LOC34618393</fullName>
    </submittedName>
</protein>
<keyword evidence="2" id="KW-1185">Reference proteome</keyword>
<dbReference type="GeneID" id="34618393"/>
<dbReference type="OrthoDB" id="371339at2759"/>
<proteinExistence type="predicted"/>